<reference evidence="6 7" key="1">
    <citation type="submission" date="2015-06" db="EMBL/GenBank/DDBJ databases">
        <title>Draft genome of the ant-associated black yeast Phialophora attae CBS 131958.</title>
        <authorList>
            <person name="Moreno L.F."/>
            <person name="Stielow B.J."/>
            <person name="de Hoog S."/>
            <person name="Vicente V.A."/>
            <person name="Weiss V.A."/>
            <person name="de Vries M."/>
            <person name="Cruz L.M."/>
            <person name="Souza E.M."/>
        </authorList>
    </citation>
    <scope>NUCLEOTIDE SEQUENCE [LARGE SCALE GENOMIC DNA]</scope>
    <source>
        <strain evidence="6 7">CBS 131958</strain>
    </source>
</reference>
<dbReference type="GO" id="GO:0004575">
    <property type="term" value="F:sucrose alpha-glucosidase activity"/>
    <property type="evidence" value="ECO:0007669"/>
    <property type="project" value="TreeGrafter"/>
</dbReference>
<evidence type="ECO:0000259" key="5">
    <source>
        <dbReference type="Pfam" id="PF00251"/>
    </source>
</evidence>
<dbReference type="GO" id="GO:0005987">
    <property type="term" value="P:sucrose catabolic process"/>
    <property type="evidence" value="ECO:0007669"/>
    <property type="project" value="TreeGrafter"/>
</dbReference>
<dbReference type="InterPro" id="IPR013148">
    <property type="entry name" value="Glyco_hydro_32_N"/>
</dbReference>
<dbReference type="GeneID" id="28738952"/>
<dbReference type="PROSITE" id="PS00609">
    <property type="entry name" value="GLYCOSYL_HYDROL_F32"/>
    <property type="match status" value="1"/>
</dbReference>
<dbReference type="SUPFAM" id="SSF75005">
    <property type="entry name" value="Arabinanase/levansucrase/invertase"/>
    <property type="match status" value="1"/>
</dbReference>
<dbReference type="EMBL" id="LFJN01000005">
    <property type="protein sequence ID" value="KPI43453.1"/>
    <property type="molecule type" value="Genomic_DNA"/>
</dbReference>
<organism evidence="6 7">
    <name type="scientific">Cyphellophora attinorum</name>
    <dbReference type="NCBI Taxonomy" id="1664694"/>
    <lineage>
        <taxon>Eukaryota</taxon>
        <taxon>Fungi</taxon>
        <taxon>Dikarya</taxon>
        <taxon>Ascomycota</taxon>
        <taxon>Pezizomycotina</taxon>
        <taxon>Eurotiomycetes</taxon>
        <taxon>Chaetothyriomycetidae</taxon>
        <taxon>Chaetothyriales</taxon>
        <taxon>Cyphellophoraceae</taxon>
        <taxon>Cyphellophora</taxon>
    </lineage>
</organism>
<dbReference type="RefSeq" id="XP_018003416.1">
    <property type="nucleotide sequence ID" value="XM_018147072.1"/>
</dbReference>
<evidence type="ECO:0000256" key="3">
    <source>
        <dbReference type="ARBA" id="ARBA00023295"/>
    </source>
</evidence>
<evidence type="ECO:0000313" key="6">
    <source>
        <dbReference type="EMBL" id="KPI43453.1"/>
    </source>
</evidence>
<evidence type="ECO:0000256" key="4">
    <source>
        <dbReference type="SAM" id="SignalP"/>
    </source>
</evidence>
<dbReference type="Proteomes" id="UP000038010">
    <property type="component" value="Unassembled WGS sequence"/>
</dbReference>
<dbReference type="STRING" id="1664694.A0A0N1HEK5"/>
<comment type="caution">
    <text evidence="6">The sequence shown here is derived from an EMBL/GenBank/DDBJ whole genome shotgun (WGS) entry which is preliminary data.</text>
</comment>
<dbReference type="InterPro" id="IPR018053">
    <property type="entry name" value="Glyco_hydro_32_AS"/>
</dbReference>
<evidence type="ECO:0000256" key="2">
    <source>
        <dbReference type="ARBA" id="ARBA00022801"/>
    </source>
</evidence>
<dbReference type="InterPro" id="IPR023296">
    <property type="entry name" value="Glyco_hydro_beta-prop_sf"/>
</dbReference>
<keyword evidence="7" id="KW-1185">Reference proteome</keyword>
<evidence type="ECO:0000256" key="1">
    <source>
        <dbReference type="ARBA" id="ARBA00009902"/>
    </source>
</evidence>
<dbReference type="OrthoDB" id="202537at2759"/>
<sequence length="114" mass="12894">MLSLCYIFFCYIHIVHAQSSNDVVPTAAIAGNYSGHYRPQVHFSPPEGFMNDPNGMFQDASGIWHYYYQYNPTDTIAGNQHWGHATSPDLYHWTNQPIALYPYDNVTGIFTGSA</sequence>
<gene>
    <name evidence="6" type="ORF">AB675_6759</name>
</gene>
<dbReference type="GO" id="GO:0000324">
    <property type="term" value="C:fungal-type vacuole"/>
    <property type="evidence" value="ECO:0007669"/>
    <property type="project" value="TreeGrafter"/>
</dbReference>
<keyword evidence="2" id="KW-0378">Hydrolase</keyword>
<protein>
    <submittedName>
        <fullName evidence="6">Putative invertase</fullName>
    </submittedName>
</protein>
<dbReference type="AlphaFoldDB" id="A0A0N1HEK5"/>
<dbReference type="PANTHER" id="PTHR42800">
    <property type="entry name" value="EXOINULINASE INUD (AFU_ORTHOLOGUE AFUA_5G00480)"/>
    <property type="match status" value="1"/>
</dbReference>
<keyword evidence="4" id="KW-0732">Signal</keyword>
<name>A0A0N1HEK5_9EURO</name>
<dbReference type="PANTHER" id="PTHR42800:SF2">
    <property type="entry name" value="INVERTASE-RELATED"/>
    <property type="match status" value="1"/>
</dbReference>
<feature type="domain" description="Glycosyl hydrolase family 32 N-terminal" evidence="5">
    <location>
        <begin position="42"/>
        <end position="114"/>
    </location>
</feature>
<dbReference type="Pfam" id="PF00251">
    <property type="entry name" value="Glyco_hydro_32N"/>
    <property type="match status" value="1"/>
</dbReference>
<accession>A0A0N1HEK5</accession>
<dbReference type="Gene3D" id="2.115.10.20">
    <property type="entry name" value="Glycosyl hydrolase domain, family 43"/>
    <property type="match status" value="1"/>
</dbReference>
<keyword evidence="3" id="KW-0326">Glycosidase</keyword>
<comment type="similarity">
    <text evidence="1">Belongs to the glycosyl hydrolase 32 family.</text>
</comment>
<evidence type="ECO:0000313" key="7">
    <source>
        <dbReference type="Proteomes" id="UP000038010"/>
    </source>
</evidence>
<dbReference type="VEuPathDB" id="FungiDB:AB675_6759"/>
<proteinExistence type="inferred from homology"/>
<feature type="signal peptide" evidence="4">
    <location>
        <begin position="1"/>
        <end position="17"/>
    </location>
</feature>
<feature type="chain" id="PRO_5005873220" evidence="4">
    <location>
        <begin position="18"/>
        <end position="114"/>
    </location>
</feature>